<dbReference type="InterPro" id="IPR024704">
    <property type="entry name" value="SMC"/>
</dbReference>
<keyword evidence="5 8" id="KW-0175">Coiled coil</keyword>
<dbReference type="PIRSF" id="PIRSF005719">
    <property type="entry name" value="SMC"/>
    <property type="match status" value="1"/>
</dbReference>
<dbReference type="PANTHER" id="PTHR42963">
    <property type="entry name" value="CHROMOSOME PARTITION PROTEIN MUKB"/>
    <property type="match status" value="1"/>
</dbReference>
<dbReference type="GO" id="GO:0016887">
    <property type="term" value="F:ATP hydrolysis activity"/>
    <property type="evidence" value="ECO:0007669"/>
    <property type="project" value="InterPro"/>
</dbReference>
<dbReference type="SMART" id="SM00968">
    <property type="entry name" value="SMC_hinge"/>
    <property type="match status" value="1"/>
</dbReference>
<proteinExistence type="inferred from homology"/>
<dbReference type="GO" id="GO:0007059">
    <property type="term" value="P:chromosome segregation"/>
    <property type="evidence" value="ECO:0007669"/>
    <property type="project" value="UniProtKB-UniRule"/>
</dbReference>
<dbReference type="SUPFAM" id="SSF52540">
    <property type="entry name" value="P-loop containing nucleoside triphosphate hydrolases"/>
    <property type="match status" value="1"/>
</dbReference>
<comment type="caution">
    <text evidence="10">The sequence shown here is derived from an EMBL/GenBank/DDBJ whole genome shotgun (WGS) entry which is preliminary data.</text>
</comment>
<feature type="coiled-coil region" evidence="8">
    <location>
        <begin position="198"/>
        <end position="390"/>
    </location>
</feature>
<evidence type="ECO:0000256" key="7">
    <source>
        <dbReference type="ARBA" id="ARBA00023125"/>
    </source>
</evidence>
<evidence type="ECO:0000313" key="10">
    <source>
        <dbReference type="EMBL" id="MBJ6725825.1"/>
    </source>
</evidence>
<dbReference type="GO" id="GO:0007062">
    <property type="term" value="P:sister chromatid cohesion"/>
    <property type="evidence" value="ECO:0007669"/>
    <property type="project" value="InterPro"/>
</dbReference>
<feature type="coiled-coil region" evidence="8">
    <location>
        <begin position="863"/>
        <end position="894"/>
    </location>
</feature>
<dbReference type="FunFam" id="3.40.50.300:FF:000901">
    <property type="entry name" value="Chromosome partition protein Smc"/>
    <property type="match status" value="1"/>
</dbReference>
<dbReference type="NCBIfam" id="TIGR02168">
    <property type="entry name" value="SMC_prok_B"/>
    <property type="match status" value="1"/>
</dbReference>
<dbReference type="Gene3D" id="3.40.50.300">
    <property type="entry name" value="P-loop containing nucleotide triphosphate hydrolases"/>
    <property type="match status" value="2"/>
</dbReference>
<dbReference type="GO" id="GO:0003677">
    <property type="term" value="F:DNA binding"/>
    <property type="evidence" value="ECO:0007669"/>
    <property type="project" value="UniProtKB-UniRule"/>
</dbReference>
<keyword evidence="3 8" id="KW-0547">Nucleotide-binding</keyword>
<comment type="domain">
    <text evidence="8">Contains large globular domains required for ATP hydrolysis at each terminus and a third globular domain forming a flexible hinge near the middle of the molecule. These domains are separated by coiled-coil structures.</text>
</comment>
<accession>A0A8J7JMH0</accession>
<feature type="coiled-coil region" evidence="8">
    <location>
        <begin position="751"/>
        <end position="820"/>
    </location>
</feature>
<keyword evidence="6" id="KW-0226">DNA condensation</keyword>
<evidence type="ECO:0000256" key="2">
    <source>
        <dbReference type="ARBA" id="ARBA00022490"/>
    </source>
</evidence>
<dbReference type="RefSeq" id="WP_199384721.1">
    <property type="nucleotide sequence ID" value="NZ_JAEMHM010000011.1"/>
</dbReference>
<keyword evidence="4 8" id="KW-0067">ATP-binding</keyword>
<evidence type="ECO:0000313" key="11">
    <source>
        <dbReference type="Proteomes" id="UP000636888"/>
    </source>
</evidence>
<dbReference type="InterPro" id="IPR003395">
    <property type="entry name" value="RecF/RecN/SMC_N"/>
</dbReference>
<dbReference type="InterPro" id="IPR010935">
    <property type="entry name" value="SMC_hinge"/>
</dbReference>
<dbReference type="GO" id="GO:0005524">
    <property type="term" value="F:ATP binding"/>
    <property type="evidence" value="ECO:0007669"/>
    <property type="project" value="UniProtKB-UniRule"/>
</dbReference>
<dbReference type="GO" id="GO:0030261">
    <property type="term" value="P:chromosome condensation"/>
    <property type="evidence" value="ECO:0007669"/>
    <property type="project" value="UniProtKB-KW"/>
</dbReference>
<dbReference type="AlphaFoldDB" id="A0A8J7JMH0"/>
<dbReference type="PANTHER" id="PTHR42963:SF1">
    <property type="entry name" value="DUF4476 DOMAIN-CONTAINING PROTEIN"/>
    <property type="match status" value="1"/>
</dbReference>
<dbReference type="Proteomes" id="UP000636888">
    <property type="component" value="Unassembled WGS sequence"/>
</dbReference>
<dbReference type="Pfam" id="PF02463">
    <property type="entry name" value="SMC_N"/>
    <property type="match status" value="1"/>
</dbReference>
<evidence type="ECO:0000256" key="1">
    <source>
        <dbReference type="ARBA" id="ARBA00004496"/>
    </source>
</evidence>
<feature type="coiled-coil region" evidence="8">
    <location>
        <begin position="674"/>
        <end position="722"/>
    </location>
</feature>
<feature type="coiled-coil region" evidence="8">
    <location>
        <begin position="433"/>
        <end position="502"/>
    </location>
</feature>
<dbReference type="GO" id="GO:0006260">
    <property type="term" value="P:DNA replication"/>
    <property type="evidence" value="ECO:0007669"/>
    <property type="project" value="UniProtKB-UniRule"/>
</dbReference>
<keyword evidence="2 8" id="KW-0963">Cytoplasm</keyword>
<keyword evidence="11" id="KW-1185">Reference proteome</keyword>
<gene>
    <name evidence="8 10" type="primary">smc</name>
    <name evidence="10" type="ORF">JFN93_13980</name>
</gene>
<organism evidence="10 11">
    <name type="scientific">Geomesophilobacter sediminis</name>
    <dbReference type="NCBI Taxonomy" id="2798584"/>
    <lineage>
        <taxon>Bacteria</taxon>
        <taxon>Pseudomonadati</taxon>
        <taxon>Thermodesulfobacteriota</taxon>
        <taxon>Desulfuromonadia</taxon>
        <taxon>Geobacterales</taxon>
        <taxon>Geobacteraceae</taxon>
        <taxon>Geomesophilobacter</taxon>
    </lineage>
</organism>
<dbReference type="InterPro" id="IPR050308">
    <property type="entry name" value="MukB/SMC"/>
</dbReference>
<dbReference type="Gene3D" id="1.20.1060.20">
    <property type="match status" value="1"/>
</dbReference>
<protein>
    <recommendedName>
        <fullName evidence="8">Chromosome partition protein Smc</fullName>
    </recommendedName>
</protein>
<feature type="domain" description="SMC hinge" evidence="9">
    <location>
        <begin position="524"/>
        <end position="633"/>
    </location>
</feature>
<dbReference type="Gene3D" id="3.30.70.1620">
    <property type="match status" value="1"/>
</dbReference>
<reference evidence="10" key="1">
    <citation type="submission" date="2020-12" db="EMBL/GenBank/DDBJ databases">
        <title>Geomonas sp. Red875, isolated from river sediment.</title>
        <authorList>
            <person name="Xu Z."/>
            <person name="Zhang Z."/>
            <person name="Masuda Y."/>
            <person name="Itoh H."/>
            <person name="Senoo K."/>
        </authorList>
    </citation>
    <scope>NUCLEOTIDE SEQUENCE</scope>
    <source>
        <strain evidence="10">Red875</strain>
    </source>
</reference>
<comment type="similarity">
    <text evidence="8">Belongs to the SMC family.</text>
</comment>
<keyword evidence="7 8" id="KW-0238">DNA-binding</keyword>
<comment type="subunit">
    <text evidence="8">Homodimer.</text>
</comment>
<dbReference type="GO" id="GO:0005694">
    <property type="term" value="C:chromosome"/>
    <property type="evidence" value="ECO:0007669"/>
    <property type="project" value="InterPro"/>
</dbReference>
<evidence type="ECO:0000256" key="4">
    <source>
        <dbReference type="ARBA" id="ARBA00022840"/>
    </source>
</evidence>
<evidence type="ECO:0000256" key="3">
    <source>
        <dbReference type="ARBA" id="ARBA00022741"/>
    </source>
</evidence>
<dbReference type="Gene3D" id="1.10.287.1490">
    <property type="match status" value="1"/>
</dbReference>
<comment type="function">
    <text evidence="8">Required for chromosome condensation and partitioning.</text>
</comment>
<evidence type="ECO:0000256" key="5">
    <source>
        <dbReference type="ARBA" id="ARBA00023054"/>
    </source>
</evidence>
<dbReference type="InterPro" id="IPR011890">
    <property type="entry name" value="SMC_prok"/>
</dbReference>
<evidence type="ECO:0000256" key="8">
    <source>
        <dbReference type="HAMAP-Rule" id="MF_01894"/>
    </source>
</evidence>
<evidence type="ECO:0000256" key="6">
    <source>
        <dbReference type="ARBA" id="ARBA00023067"/>
    </source>
</evidence>
<name>A0A8J7JMH0_9BACT</name>
<dbReference type="HAMAP" id="MF_01894">
    <property type="entry name" value="Smc_prok"/>
    <property type="match status" value="1"/>
</dbReference>
<dbReference type="EMBL" id="JAEMHM010000011">
    <property type="protein sequence ID" value="MBJ6725825.1"/>
    <property type="molecule type" value="Genomic_DNA"/>
</dbReference>
<comment type="subcellular location">
    <subcellularLocation>
        <location evidence="1 8">Cytoplasm</location>
    </subcellularLocation>
</comment>
<dbReference type="GO" id="GO:0005737">
    <property type="term" value="C:cytoplasm"/>
    <property type="evidence" value="ECO:0007669"/>
    <property type="project" value="UniProtKB-SubCell"/>
</dbReference>
<dbReference type="SUPFAM" id="SSF75553">
    <property type="entry name" value="Smc hinge domain"/>
    <property type="match status" value="1"/>
</dbReference>
<feature type="coiled-coil region" evidence="8">
    <location>
        <begin position="990"/>
        <end position="1027"/>
    </location>
</feature>
<dbReference type="InterPro" id="IPR027417">
    <property type="entry name" value="P-loop_NTPase"/>
</dbReference>
<feature type="binding site" evidence="8">
    <location>
        <begin position="32"/>
        <end position="39"/>
    </location>
    <ligand>
        <name>ATP</name>
        <dbReference type="ChEBI" id="CHEBI:30616"/>
    </ligand>
</feature>
<sequence length="1176" mass="131717">MKIKRLEILGFKSFQDKVSLEFNQAITSIVGPNGCGKSNVVDAIRWVMGEQSAKNLRGKAMEDIIFNGTEYRKPLGMAEVSLVFSTEDGRVPAKYLNFTEIQVTRRLYRDGESDYLINKIPCRLLDVAELFMDTGIGARAYSIIEQGKIGMILHAKPEERRFLIEEAAGVTKFKARKVVALKKIESTRQNLLRIGDIVTEIKRQMNGLQRQAKRAERFREVRQELREIELGFAAKGHRKLQEERKTLEQEVAKHQEAFAALSASLSSAEMEIEKRKFLLAETERQLAAAQEEIFRLKGELQGGENRLEFQRRELANLEKQGERFREELEGLKSQLAAAQAELVALSDQERSLQTDLAREAEELENREALLEEMTLAESSVTRELDEARRAVFTAISESTQAGNQIVAGEKRLAGLSDRIAANQRERVLLGERLAEASDHASQLTGELDTLNRRKTESEEELLLLNSREVELRKAQEACEKELAHKREELSGLSSRLKSLKELEEQLAGYGQGVRSVLLADRFKGIPFTLLADAIEVEEAYEVPVESVLGERLQYLLCTSSNHALDALNHLKGNGGRASFVTAPPVHFGAPAAAPQCEPLLAKVKVKRDLAPYIEPLLAGAYLAADLQDALKKGESYPGCCFVTPDGDTVHAGGILNGGSPEAAGPGIIHKKREIRELTTRVTELGEEVEALAAAREKRREEIKEVEAERGELRQALHRLEIQIVNTGKDRQSRLAEQARLEENASIREMEEDQLTEERESVTKELAEVAARKAAAEERKVQLEQNVEALMQRLQGSRFEIEEARELVTSLKVRVAALKEKGESVQRGRKRVEGLTADLTARITTRSKDLEGAGGERGRLEKAIQEGESAIAATLKNLEKAEQALVAVRERFEADSTALREEETRLKGGNSEAIALRDGINAGQLRLSELAMQVSHLEETLSEKYRMQVGEVLDRYGRQEWDETERGSRRAELQKVIDEMGEVNLMAIDEFKAMEERYDFLSAQKVDLEESMNSLQKAIQKINRTTRKRFLETFQLVNEKFQQIFPRLFCGGHAELRLTDEEDLLTTGLEIVVQPPGKKLQNVSLLSGGEKALTAVALIFSIFLIKPSPFCLLDEVDAPLDDANIGRFNEMVREMSANSQFIIITHNRSTMAVADTLYGVTMEEPGVSKLVSVRLNC</sequence>
<dbReference type="CDD" id="cd03278">
    <property type="entry name" value="ABC_SMC_barmotin"/>
    <property type="match status" value="1"/>
</dbReference>
<dbReference type="Pfam" id="PF06470">
    <property type="entry name" value="SMC_hinge"/>
    <property type="match status" value="1"/>
</dbReference>
<evidence type="ECO:0000259" key="9">
    <source>
        <dbReference type="SMART" id="SM00968"/>
    </source>
</evidence>
<dbReference type="InterPro" id="IPR036277">
    <property type="entry name" value="SMC_hinge_sf"/>
</dbReference>